<dbReference type="Pfam" id="PF00400">
    <property type="entry name" value="WD40"/>
    <property type="match status" value="3"/>
</dbReference>
<reference evidence="9" key="2">
    <citation type="submission" date="2009-11" db="EMBL/GenBank/DDBJ databases">
        <title>The Genome Sequence of Allomyces macrogynus strain ATCC 38327.</title>
        <authorList>
            <consortium name="The Broad Institute Genome Sequencing Platform"/>
            <person name="Russ C."/>
            <person name="Cuomo C."/>
            <person name="Shea T."/>
            <person name="Young S.K."/>
            <person name="Zeng Q."/>
            <person name="Koehrsen M."/>
            <person name="Haas B."/>
            <person name="Borodovsky M."/>
            <person name="Guigo R."/>
            <person name="Alvarado L."/>
            <person name="Berlin A."/>
            <person name="Borenstein D."/>
            <person name="Chen Z."/>
            <person name="Engels R."/>
            <person name="Freedman E."/>
            <person name="Gellesch M."/>
            <person name="Goldberg J."/>
            <person name="Griggs A."/>
            <person name="Gujja S."/>
            <person name="Heiman D."/>
            <person name="Hepburn T."/>
            <person name="Howarth C."/>
            <person name="Jen D."/>
            <person name="Larson L."/>
            <person name="Lewis B."/>
            <person name="Mehta T."/>
            <person name="Park D."/>
            <person name="Pearson M."/>
            <person name="Roberts A."/>
            <person name="Saif S."/>
            <person name="Shenoy N."/>
            <person name="Sisk P."/>
            <person name="Stolte C."/>
            <person name="Sykes S."/>
            <person name="Walk T."/>
            <person name="White J."/>
            <person name="Yandava C."/>
            <person name="Burger G."/>
            <person name="Gray M.W."/>
            <person name="Holland P.W.H."/>
            <person name="King N."/>
            <person name="Lang F.B.F."/>
            <person name="Roger A.J."/>
            <person name="Ruiz-Trillo I."/>
            <person name="Lander E."/>
            <person name="Nusbaum C."/>
        </authorList>
    </citation>
    <scope>NUCLEOTIDE SEQUENCE [LARGE SCALE GENOMIC DNA]</scope>
    <source>
        <strain evidence="9">ATCC 38327</strain>
    </source>
</reference>
<dbReference type="PROSITE" id="PS50082">
    <property type="entry name" value="WD_REPEATS_2"/>
    <property type="match status" value="3"/>
</dbReference>
<evidence type="ECO:0000256" key="4">
    <source>
        <dbReference type="ARBA" id="ARBA00022694"/>
    </source>
</evidence>
<dbReference type="SUPFAM" id="SSF50978">
    <property type="entry name" value="WD40 repeat-like"/>
    <property type="match status" value="2"/>
</dbReference>
<protein>
    <recommendedName>
        <fullName evidence="10">Anaphase-promoting complex subunit 4 WD40 domain-containing protein</fullName>
    </recommendedName>
</protein>
<evidence type="ECO:0008006" key="10">
    <source>
        <dbReference type="Google" id="ProtNLM"/>
    </source>
</evidence>
<dbReference type="AlphaFoldDB" id="A0A0L0SLC8"/>
<dbReference type="STRING" id="578462.A0A0L0SLC8"/>
<dbReference type="Proteomes" id="UP000054350">
    <property type="component" value="Unassembled WGS sequence"/>
</dbReference>
<dbReference type="PROSITE" id="PS00678">
    <property type="entry name" value="WD_REPEATS_1"/>
    <property type="match status" value="2"/>
</dbReference>
<evidence type="ECO:0000256" key="2">
    <source>
        <dbReference type="ARBA" id="ARBA00022490"/>
    </source>
</evidence>
<feature type="repeat" description="WD" evidence="7">
    <location>
        <begin position="996"/>
        <end position="1027"/>
    </location>
</feature>
<feature type="repeat" description="WD" evidence="7">
    <location>
        <begin position="299"/>
        <end position="325"/>
    </location>
</feature>
<accession>A0A0L0SLC8</accession>
<proteinExistence type="inferred from homology"/>
<name>A0A0L0SLC8_ALLM3</name>
<dbReference type="EMBL" id="GG745342">
    <property type="protein sequence ID" value="KNE63322.1"/>
    <property type="molecule type" value="Genomic_DNA"/>
</dbReference>
<dbReference type="OMA" id="GGAHRQW"/>
<dbReference type="InterPro" id="IPR001680">
    <property type="entry name" value="WD40_rpt"/>
</dbReference>
<gene>
    <name evidence="8" type="ORF">AMAG_08461</name>
</gene>
<comment type="similarity">
    <text evidence="6">Belongs to the WD repeat WDR6 family.</text>
</comment>
<dbReference type="InterPro" id="IPR019775">
    <property type="entry name" value="WD40_repeat_CS"/>
</dbReference>
<keyword evidence="5" id="KW-0677">Repeat</keyword>
<dbReference type="OrthoDB" id="5594999at2759"/>
<organism evidence="8 9">
    <name type="scientific">Allomyces macrogynus (strain ATCC 38327)</name>
    <name type="common">Allomyces javanicus var. macrogynus</name>
    <dbReference type="NCBI Taxonomy" id="578462"/>
    <lineage>
        <taxon>Eukaryota</taxon>
        <taxon>Fungi</taxon>
        <taxon>Fungi incertae sedis</taxon>
        <taxon>Blastocladiomycota</taxon>
        <taxon>Blastocladiomycetes</taxon>
        <taxon>Blastocladiales</taxon>
        <taxon>Blastocladiaceae</taxon>
        <taxon>Allomyces</taxon>
    </lineage>
</organism>
<keyword evidence="9" id="KW-1185">Reference proteome</keyword>
<dbReference type="GO" id="GO:0005737">
    <property type="term" value="C:cytoplasm"/>
    <property type="evidence" value="ECO:0007669"/>
    <property type="project" value="UniProtKB-SubCell"/>
</dbReference>
<dbReference type="PANTHER" id="PTHR14344:SF3">
    <property type="entry name" value="WD REPEAT-CONTAINING PROTEIN 6"/>
    <property type="match status" value="1"/>
</dbReference>
<sequence length="1077" mass="116470">MQEFRLAKLDHKSPAVFAHFINSDVVAVATGADVMFYSVTSGRQVGAVAGLLDHARCHGIDIPAPIEAGGASGIMAVFGAKQAIILSVTVTGHGETLAITAHILSRWKCCDWIKALRILPASGHVVLVTAHNWVEIYPSVDARRPDVTLQCSERCILYSATIFGDSLDSVTIASGTVFNQVLLWRPNRPQDADGAIQVDKALVGHEGVIFHIAFSADGRHVSSVSDDRSIRIWDTTTGAQVGTFFGHTARVWMSVLLDKMVVSVSEDCTCRVWTWDAGNGDESRSECVAVWDGHVGKNVWCVAVDPEQRTVVTGGNDGGIRVWDLARLSSRRIEYEDQLLKITLPDTSDTIRNVVTTPTNLLVSTKSGHLYAFDPSTSSWMHLTRDPRFTSYATLATTSTGLLLAGNLTGHILVISLTLEHAPVEHAVHTTKIMGIRVVNDLIFTWDQSAAFYVSRMDGTGLTVLGSFAFDGKDQIQAVAVHADVVFVATRMGSLIVYPFPPDATKRVDPILAFPKAHGKLNGTSIVVLPSDCSSFRLATTGRDGCLAFWTLDVTDQAAAGAAVTRDKEHDDGDRDLIAAHEQQYLQLQQRVIGGPVVPKHVDHQRETLKKRFLAERAHVTGVASGRSYTLARTHQERLTRGWLERLILVDGHLLVVEFHHQRMILRHHAQQARLLSIACGGAHRFWDLTVGDPAAAQCAFAFIRREALFVYRSSTTTATAGVTAPRVSATLADSLHGREIRSLVHLSPNRLLTGAEDTTMAVVAVPEYRVVTRMHKHRSVVKCLARAAGYVFSAGGGEELVAWRVGGGGLVEVAKCPPMSAVLEVRIMDVAAVKVGEVIVLVLAGSDGVVRVVLYEPRSARFYLVAEGHVGRCVLTVAAAQGADGRLHVVAGATNGHLYVWRVNHVVAEYLAWFGAQAPGSLRRAQLQARVVHLESGAKVQVHQSGINSLAVIVEEKGSTALVLTGGDDGGVAVTRIVLSRAPAPPQPQTVWHTPCAHSGTITAVHWLESAAAFVTTSTDQRVNLWRTSGDDSWKLVDACHVDVADVSCMAVHGRQMVVAGVGLQRLELREREAQG</sequence>
<dbReference type="PANTHER" id="PTHR14344">
    <property type="entry name" value="WD REPEAT PROTEIN"/>
    <property type="match status" value="1"/>
</dbReference>
<evidence type="ECO:0000256" key="5">
    <source>
        <dbReference type="ARBA" id="ARBA00022737"/>
    </source>
</evidence>
<keyword evidence="2" id="KW-0963">Cytoplasm</keyword>
<evidence type="ECO:0000256" key="6">
    <source>
        <dbReference type="ARBA" id="ARBA00038255"/>
    </source>
</evidence>
<evidence type="ECO:0000313" key="8">
    <source>
        <dbReference type="EMBL" id="KNE63322.1"/>
    </source>
</evidence>
<dbReference type="PROSITE" id="PS50294">
    <property type="entry name" value="WD_REPEATS_REGION"/>
    <property type="match status" value="1"/>
</dbReference>
<dbReference type="eggNOG" id="KOG0974">
    <property type="taxonomic scope" value="Eukaryota"/>
</dbReference>
<dbReference type="InterPro" id="IPR036322">
    <property type="entry name" value="WD40_repeat_dom_sf"/>
</dbReference>
<dbReference type="GO" id="GO:0030488">
    <property type="term" value="P:tRNA methylation"/>
    <property type="evidence" value="ECO:0007669"/>
    <property type="project" value="TreeGrafter"/>
</dbReference>
<reference evidence="8 9" key="1">
    <citation type="submission" date="2009-11" db="EMBL/GenBank/DDBJ databases">
        <title>Annotation of Allomyces macrogynus ATCC 38327.</title>
        <authorList>
            <consortium name="The Broad Institute Genome Sequencing Platform"/>
            <person name="Russ C."/>
            <person name="Cuomo C."/>
            <person name="Burger G."/>
            <person name="Gray M.W."/>
            <person name="Holland P.W.H."/>
            <person name="King N."/>
            <person name="Lang F.B.F."/>
            <person name="Roger A.J."/>
            <person name="Ruiz-Trillo I."/>
            <person name="Young S.K."/>
            <person name="Zeng Q."/>
            <person name="Gargeya S."/>
            <person name="Fitzgerald M."/>
            <person name="Haas B."/>
            <person name="Abouelleil A."/>
            <person name="Alvarado L."/>
            <person name="Arachchi H.M."/>
            <person name="Berlin A."/>
            <person name="Chapman S.B."/>
            <person name="Gearin G."/>
            <person name="Goldberg J."/>
            <person name="Griggs A."/>
            <person name="Gujja S."/>
            <person name="Hansen M."/>
            <person name="Heiman D."/>
            <person name="Howarth C."/>
            <person name="Larimer J."/>
            <person name="Lui A."/>
            <person name="MacDonald P.J.P."/>
            <person name="McCowen C."/>
            <person name="Montmayeur A."/>
            <person name="Murphy C."/>
            <person name="Neiman D."/>
            <person name="Pearson M."/>
            <person name="Priest M."/>
            <person name="Roberts A."/>
            <person name="Saif S."/>
            <person name="Shea T."/>
            <person name="Sisk P."/>
            <person name="Stolte C."/>
            <person name="Sykes S."/>
            <person name="Wortman J."/>
            <person name="Nusbaum C."/>
            <person name="Birren B."/>
        </authorList>
    </citation>
    <scope>NUCLEOTIDE SEQUENCE [LARGE SCALE GENOMIC DNA]</scope>
    <source>
        <strain evidence="8 9">ATCC 38327</strain>
    </source>
</reference>
<feature type="repeat" description="WD" evidence="7">
    <location>
        <begin position="202"/>
        <end position="243"/>
    </location>
</feature>
<evidence type="ECO:0000256" key="7">
    <source>
        <dbReference type="PROSITE-ProRule" id="PRU00221"/>
    </source>
</evidence>
<comment type="subcellular location">
    <subcellularLocation>
        <location evidence="1">Cytoplasm</location>
    </subcellularLocation>
</comment>
<dbReference type="VEuPathDB" id="FungiDB:AMAG_08461"/>
<dbReference type="InterPro" id="IPR015943">
    <property type="entry name" value="WD40/YVTN_repeat-like_dom_sf"/>
</dbReference>
<evidence type="ECO:0000313" key="9">
    <source>
        <dbReference type="Proteomes" id="UP000054350"/>
    </source>
</evidence>
<dbReference type="Gene3D" id="2.130.10.10">
    <property type="entry name" value="YVTN repeat-like/Quinoprotein amine dehydrogenase"/>
    <property type="match status" value="3"/>
</dbReference>
<keyword evidence="4" id="KW-0819">tRNA processing</keyword>
<dbReference type="SUPFAM" id="SSF69322">
    <property type="entry name" value="Tricorn protease domain 2"/>
    <property type="match status" value="1"/>
</dbReference>
<dbReference type="InterPro" id="IPR051973">
    <property type="entry name" value="tRNA_Anticodon_Mtase-Reg"/>
</dbReference>
<evidence type="ECO:0000256" key="3">
    <source>
        <dbReference type="ARBA" id="ARBA00022574"/>
    </source>
</evidence>
<dbReference type="SMART" id="SM00320">
    <property type="entry name" value="WD40"/>
    <property type="match status" value="8"/>
</dbReference>
<evidence type="ECO:0000256" key="1">
    <source>
        <dbReference type="ARBA" id="ARBA00004496"/>
    </source>
</evidence>
<keyword evidence="3 7" id="KW-0853">WD repeat</keyword>